<proteinExistence type="predicted"/>
<dbReference type="EMBL" id="PCTB01000079">
    <property type="protein sequence ID" value="PIP62459.1"/>
    <property type="molecule type" value="Genomic_DNA"/>
</dbReference>
<reference evidence="1 2" key="1">
    <citation type="submission" date="2017-09" db="EMBL/GenBank/DDBJ databases">
        <title>Depth-based differentiation of microbial function through sediment-hosted aquifers and enrichment of novel symbionts in the deep terrestrial subsurface.</title>
        <authorList>
            <person name="Probst A.J."/>
            <person name="Ladd B."/>
            <person name="Jarett J.K."/>
            <person name="Geller-Mcgrath D.E."/>
            <person name="Sieber C.M."/>
            <person name="Emerson J.B."/>
            <person name="Anantharaman K."/>
            <person name="Thomas B.C."/>
            <person name="Malmstrom R."/>
            <person name="Stieglmeier M."/>
            <person name="Klingl A."/>
            <person name="Woyke T."/>
            <person name="Ryan C.M."/>
            <person name="Banfield J.F."/>
        </authorList>
    </citation>
    <scope>NUCLEOTIDE SEQUENCE [LARGE SCALE GENOMIC DNA]</scope>
    <source>
        <strain evidence="1">CG22_combo_CG10-13_8_21_14_all_35_9</strain>
    </source>
</reference>
<organism evidence="1 2">
    <name type="scientific">Candidatus Roizmanbacteria bacterium CG22_combo_CG10-13_8_21_14_all_35_9</name>
    <dbReference type="NCBI Taxonomy" id="1974861"/>
    <lineage>
        <taxon>Bacteria</taxon>
        <taxon>Candidatus Roizmaniibacteriota</taxon>
    </lineage>
</organism>
<gene>
    <name evidence="1" type="ORF">COW98_03935</name>
</gene>
<dbReference type="Proteomes" id="UP000231021">
    <property type="component" value="Unassembled WGS sequence"/>
</dbReference>
<dbReference type="AlphaFoldDB" id="A0A2H0BY40"/>
<name>A0A2H0BY40_9BACT</name>
<evidence type="ECO:0000313" key="1">
    <source>
        <dbReference type="EMBL" id="PIP62459.1"/>
    </source>
</evidence>
<comment type="caution">
    <text evidence="1">The sequence shown here is derived from an EMBL/GenBank/DDBJ whole genome shotgun (WGS) entry which is preliminary data.</text>
</comment>
<evidence type="ECO:0000313" key="2">
    <source>
        <dbReference type="Proteomes" id="UP000231021"/>
    </source>
</evidence>
<accession>A0A2H0BY40</accession>
<protein>
    <submittedName>
        <fullName evidence="1">Uncharacterized protein</fullName>
    </submittedName>
</protein>
<feature type="non-terminal residue" evidence="1">
    <location>
        <position position="646"/>
    </location>
</feature>
<sequence length="646" mass="71698">MNGLGKGSLVYDVVKDNVAQLGLGEITSDTAPQQKLEMISALFKQLEEKGFDPLVGKTIMLQTADGSNFPYVPDAGQLATVLQVYAIDLGQQIADDLIEQLVATPSVTETKEEITYKTHRIKRVTGGGKIALTVGHSEDYKGTNLSEEQGSFWKVDRAVALETAGGTTVNYQTLSGEVNKSVGENKYGVFTRLQERFAPAVNTHAVDIAPRVLRLINQRLEEKDLDDAARTSLQQLIKGGENYLYDDNREVNTDRLNDALSILFPFKSNYGALVAEKGADAPAKQKRLDLKRKIQADFGEWCGVMFGREGLQRTVAVDLRIGMAIEDVMVPDEITAATLEMKALVKKSRSLEGKETGESEEMAEILQKLQDRIDTRETDQQNLRDLHLMQQKAMLKAFNVKVGEKDVVTAEDEAAYVDLMGRLGATAEKSPAVKSLIEKYSTLESLAQAISQKYEGLQSKPILEENTGLTLRLIEKNGVNLTDEQTLAIKNYLSAETFLAYKKLSAEDRLKQNKLTPGEELQRKLWLKTESEAKPAAELTEDDWNLPKTKRNEIWAIIRSGDRVLSAVAQLGMDQAEFASQIDQWRMGGDILRMALKGIKARADMGKFEKGEVVEHTTHRTKTVEVPGTASEKPTVEFPKEVIHYA</sequence>